<organism evidence="2 3">
    <name type="scientific">Lacunisphaera limnophila</name>
    <dbReference type="NCBI Taxonomy" id="1838286"/>
    <lineage>
        <taxon>Bacteria</taxon>
        <taxon>Pseudomonadati</taxon>
        <taxon>Verrucomicrobiota</taxon>
        <taxon>Opitutia</taxon>
        <taxon>Opitutales</taxon>
        <taxon>Opitutaceae</taxon>
        <taxon>Lacunisphaera</taxon>
    </lineage>
</organism>
<dbReference type="Proteomes" id="UP000095228">
    <property type="component" value="Chromosome"/>
</dbReference>
<accession>A0A1D8AZ61</accession>
<dbReference type="RefSeq" id="WP_069963248.1">
    <property type="nucleotide sequence ID" value="NZ_CP016094.1"/>
</dbReference>
<reference evidence="2 3" key="1">
    <citation type="submission" date="2016-06" db="EMBL/GenBank/DDBJ databases">
        <title>Three novel species with peptidoglycan cell walls form the new genus Lacunisphaera gen. nov. in the family Opitutaceae of the verrucomicrobial subdivision 4.</title>
        <authorList>
            <person name="Rast P."/>
            <person name="Gloeckner I."/>
            <person name="Jogler M."/>
            <person name="Boedeker C."/>
            <person name="Jeske O."/>
            <person name="Wiegand S."/>
            <person name="Reinhardt R."/>
            <person name="Schumann P."/>
            <person name="Rohde M."/>
            <person name="Spring S."/>
            <person name="Gloeckner F.O."/>
            <person name="Jogler C."/>
        </authorList>
    </citation>
    <scope>NUCLEOTIDE SEQUENCE [LARGE SCALE GENOMIC DNA]</scope>
    <source>
        <strain evidence="2 3">IG16b</strain>
    </source>
</reference>
<feature type="transmembrane region" description="Helical" evidence="1">
    <location>
        <begin position="20"/>
        <end position="38"/>
    </location>
</feature>
<gene>
    <name evidence="2" type="ORF">Verru16b_03264</name>
</gene>
<protein>
    <submittedName>
        <fullName evidence="2">Uncharacterized protein</fullName>
    </submittedName>
</protein>
<dbReference type="AlphaFoldDB" id="A0A1D8AZ61"/>
<dbReference type="STRING" id="1838286.Verru16b_03264"/>
<name>A0A1D8AZ61_9BACT</name>
<evidence type="ECO:0000313" key="2">
    <source>
        <dbReference type="EMBL" id="AOS46167.1"/>
    </source>
</evidence>
<sequence>MSTTTSPRLPYWQACRQPAVWARATKLGLVVGLIQVSLNQGDYWLSGQVTPLIVIKSILSPLLSFGIAFASAVATQAEHLSRSSS</sequence>
<keyword evidence="3" id="KW-1185">Reference proteome</keyword>
<evidence type="ECO:0000313" key="3">
    <source>
        <dbReference type="Proteomes" id="UP000095228"/>
    </source>
</evidence>
<dbReference type="EMBL" id="CP016094">
    <property type="protein sequence ID" value="AOS46167.1"/>
    <property type="molecule type" value="Genomic_DNA"/>
</dbReference>
<keyword evidence="1" id="KW-0812">Transmembrane</keyword>
<proteinExistence type="predicted"/>
<dbReference type="KEGG" id="obg:Verru16b_03264"/>
<feature type="transmembrane region" description="Helical" evidence="1">
    <location>
        <begin position="58"/>
        <end position="77"/>
    </location>
</feature>
<keyword evidence="1" id="KW-1133">Transmembrane helix</keyword>
<keyword evidence="1" id="KW-0472">Membrane</keyword>
<evidence type="ECO:0000256" key="1">
    <source>
        <dbReference type="SAM" id="Phobius"/>
    </source>
</evidence>
<dbReference type="OrthoDB" id="282896at2"/>